<protein>
    <submittedName>
        <fullName evidence="1">Uncharacterized protein</fullName>
    </submittedName>
</protein>
<proteinExistence type="predicted"/>
<dbReference type="AlphaFoldDB" id="A0A0L6VFB5"/>
<dbReference type="Proteomes" id="UP000037035">
    <property type="component" value="Unassembled WGS sequence"/>
</dbReference>
<accession>A0A0L6VFB5</accession>
<dbReference type="VEuPathDB" id="FungiDB:VP01_1737g1"/>
<reference evidence="1 2" key="1">
    <citation type="submission" date="2015-08" db="EMBL/GenBank/DDBJ databases">
        <title>Next Generation Sequencing and Analysis of the Genome of Puccinia sorghi L Schw, the Causal Agent of Maize Common Rust.</title>
        <authorList>
            <person name="Rochi L."/>
            <person name="Burguener G."/>
            <person name="Darino M."/>
            <person name="Turjanski A."/>
            <person name="Kreff E."/>
            <person name="Dieguez M.J."/>
            <person name="Sacco F."/>
        </authorList>
    </citation>
    <scope>NUCLEOTIDE SEQUENCE [LARGE SCALE GENOMIC DNA]</scope>
    <source>
        <strain evidence="1 2">RO10H11247</strain>
    </source>
</reference>
<sequence length="364" mass="42108">MELGGQLPILTLATSWESFYQILGVVFPRFTLFLCEKLSVIGFPQDKLRLLLAKYFLFRSVLWTWLSNTIIESRFIVYKFLTIFTCKKEIWFFTQKYLEPHPNPGQIYDVRHCRSSDPDSVLVQLSWTNLSRVLCNKGYKLNPLKGRITDFRCLFPPSYVGKGPLCLLQKGFEVFDFHYNSKSTLQSDHIRRGGSYHITTGEIYHNTRGGSYHITRGGIYIIERGGRYHHVLGKDEEGGRKYGMRGPDSQIMGRRLFGCSLSNRIEIYAGACRVSQCLFHRIQGFTAFIALFMECLVEACGQYRNICRGMQDCTAFLALCMEFLVAVCGQYRNICEWMQGLLSPCLIMNEEIWIVAWVIWKQIT</sequence>
<evidence type="ECO:0000313" key="1">
    <source>
        <dbReference type="EMBL" id="KNZ59414.1"/>
    </source>
</evidence>
<dbReference type="EMBL" id="LAVV01006545">
    <property type="protein sequence ID" value="KNZ59414.1"/>
    <property type="molecule type" value="Genomic_DNA"/>
</dbReference>
<evidence type="ECO:0000313" key="2">
    <source>
        <dbReference type="Proteomes" id="UP000037035"/>
    </source>
</evidence>
<name>A0A0L6VFB5_9BASI</name>
<keyword evidence="2" id="KW-1185">Reference proteome</keyword>
<gene>
    <name evidence="1" type="ORF">VP01_1737g1</name>
</gene>
<comment type="caution">
    <text evidence="1">The sequence shown here is derived from an EMBL/GenBank/DDBJ whole genome shotgun (WGS) entry which is preliminary data.</text>
</comment>
<organism evidence="1 2">
    <name type="scientific">Puccinia sorghi</name>
    <dbReference type="NCBI Taxonomy" id="27349"/>
    <lineage>
        <taxon>Eukaryota</taxon>
        <taxon>Fungi</taxon>
        <taxon>Dikarya</taxon>
        <taxon>Basidiomycota</taxon>
        <taxon>Pucciniomycotina</taxon>
        <taxon>Pucciniomycetes</taxon>
        <taxon>Pucciniales</taxon>
        <taxon>Pucciniaceae</taxon>
        <taxon>Puccinia</taxon>
    </lineage>
</organism>